<accession>A0A9Q0QQV2</accession>
<evidence type="ECO:0000256" key="4">
    <source>
        <dbReference type="SAM" id="SignalP"/>
    </source>
</evidence>
<dbReference type="AlphaFoldDB" id="A0A9Q0QQV2"/>
<proteinExistence type="inferred from homology"/>
<reference evidence="6" key="1">
    <citation type="journal article" date="2023" name="Plant J.">
        <title>The genome of the king protea, Protea cynaroides.</title>
        <authorList>
            <person name="Chang J."/>
            <person name="Duong T.A."/>
            <person name="Schoeman C."/>
            <person name="Ma X."/>
            <person name="Roodt D."/>
            <person name="Barker N."/>
            <person name="Li Z."/>
            <person name="Van de Peer Y."/>
            <person name="Mizrachi E."/>
        </authorList>
    </citation>
    <scope>NUCLEOTIDE SEQUENCE</scope>
    <source>
        <tissue evidence="6">Young leaves</tissue>
    </source>
</reference>
<dbReference type="InterPro" id="IPR033868">
    <property type="entry name" value="Xylanase_inhibitor_I-like"/>
</dbReference>
<dbReference type="InterPro" id="IPR032861">
    <property type="entry name" value="TAXi_N"/>
</dbReference>
<dbReference type="PANTHER" id="PTHR47965:SF63">
    <property type="entry name" value="OS01G0937200 PROTEIN"/>
    <property type="match status" value="1"/>
</dbReference>
<dbReference type="Pfam" id="PF14541">
    <property type="entry name" value="TAXi_C"/>
    <property type="match status" value="1"/>
</dbReference>
<protein>
    <recommendedName>
        <fullName evidence="5">Peptidase A1 domain-containing protein</fullName>
    </recommendedName>
</protein>
<dbReference type="EMBL" id="JAMYWD010000006">
    <property type="protein sequence ID" value="KAJ4968339.1"/>
    <property type="molecule type" value="Genomic_DNA"/>
</dbReference>
<feature type="chain" id="PRO_5040315209" description="Peptidase A1 domain-containing protein" evidence="4">
    <location>
        <begin position="22"/>
        <end position="411"/>
    </location>
</feature>
<organism evidence="6 7">
    <name type="scientific">Protea cynaroides</name>
    <dbReference type="NCBI Taxonomy" id="273540"/>
    <lineage>
        <taxon>Eukaryota</taxon>
        <taxon>Viridiplantae</taxon>
        <taxon>Streptophyta</taxon>
        <taxon>Embryophyta</taxon>
        <taxon>Tracheophyta</taxon>
        <taxon>Spermatophyta</taxon>
        <taxon>Magnoliopsida</taxon>
        <taxon>Proteales</taxon>
        <taxon>Proteaceae</taxon>
        <taxon>Protea</taxon>
    </lineage>
</organism>
<feature type="signal peptide" evidence="4">
    <location>
        <begin position="1"/>
        <end position="21"/>
    </location>
</feature>
<dbReference type="InterPro" id="IPR021109">
    <property type="entry name" value="Peptidase_aspartic_dom_sf"/>
</dbReference>
<feature type="domain" description="Peptidase A1" evidence="5">
    <location>
        <begin position="36"/>
        <end position="392"/>
    </location>
</feature>
<evidence type="ECO:0000256" key="2">
    <source>
        <dbReference type="ARBA" id="ARBA00022729"/>
    </source>
</evidence>
<evidence type="ECO:0000313" key="7">
    <source>
        <dbReference type="Proteomes" id="UP001141806"/>
    </source>
</evidence>
<comment type="similarity">
    <text evidence="1">Belongs to the peptidase A1 family.</text>
</comment>
<dbReference type="GO" id="GO:0004190">
    <property type="term" value="F:aspartic-type endopeptidase activity"/>
    <property type="evidence" value="ECO:0007669"/>
    <property type="project" value="InterPro"/>
</dbReference>
<dbReference type="GO" id="GO:0006508">
    <property type="term" value="P:proteolysis"/>
    <property type="evidence" value="ECO:0007669"/>
    <property type="project" value="InterPro"/>
</dbReference>
<dbReference type="Gene3D" id="2.40.70.10">
    <property type="entry name" value="Acid Proteases"/>
    <property type="match status" value="2"/>
</dbReference>
<evidence type="ECO:0000313" key="6">
    <source>
        <dbReference type="EMBL" id="KAJ4968339.1"/>
    </source>
</evidence>
<dbReference type="PANTHER" id="PTHR47965">
    <property type="entry name" value="ASPARTYL PROTEASE-RELATED"/>
    <property type="match status" value="1"/>
</dbReference>
<dbReference type="InterPro" id="IPR001461">
    <property type="entry name" value="Aspartic_peptidase_A1"/>
</dbReference>
<evidence type="ECO:0000259" key="5">
    <source>
        <dbReference type="PROSITE" id="PS51767"/>
    </source>
</evidence>
<keyword evidence="2 4" id="KW-0732">Signal</keyword>
<dbReference type="PROSITE" id="PS51767">
    <property type="entry name" value="PEPTIDASE_A1"/>
    <property type="match status" value="1"/>
</dbReference>
<comment type="caution">
    <text evidence="6">The sequence shown here is derived from an EMBL/GenBank/DDBJ whole genome shotgun (WGS) entry which is preliminary data.</text>
</comment>
<evidence type="ECO:0000256" key="3">
    <source>
        <dbReference type="PIRSR" id="PIRSR601461-1"/>
    </source>
</evidence>
<dbReference type="SUPFAM" id="SSF50630">
    <property type="entry name" value="Acid proteases"/>
    <property type="match status" value="1"/>
</dbReference>
<name>A0A9Q0QQV2_9MAGN</name>
<dbReference type="InterPro" id="IPR033121">
    <property type="entry name" value="PEPTIDASE_A1"/>
</dbReference>
<dbReference type="OrthoDB" id="1258937at2759"/>
<feature type="active site" evidence="3">
    <location>
        <position position="54"/>
    </location>
</feature>
<dbReference type="Pfam" id="PF14543">
    <property type="entry name" value="TAXi_N"/>
    <property type="match status" value="1"/>
</dbReference>
<dbReference type="CDD" id="cd05489">
    <property type="entry name" value="xylanase_inhibitor_I_like"/>
    <property type="match status" value="1"/>
</dbReference>
<gene>
    <name evidence="6" type="ORF">NE237_015040</name>
</gene>
<sequence>MKITQIQILLSLMIILPYVSSTQNYTALVSLITKDTITSLYTMKLDFNESYVIDLSSPFLWYHCPKVRYPRVSSLSSHCSQARSYYHLSPSLCTRPPKSSSTSCMVTPVNTVTKRCSSAKLTYKDLIIYWTDGRSPTSVNIFSHVYISCAPKSLLRSLPTGALGMASLSQSQLSLTTQFSSEVKKQFSLCLPSTNATPGVLFFGVGPFYMMPPTPFDVTTILSYTPLIKNLKALGYYIGLTGISIGGKRIQVPKGTFKPDRRGRGGVKLDTVVPYTALRRNIYDKFLEEFVNATKGVPRVKSVEPFDLCLNSTDLGYTRVGYGVPQIDLELANGKNWTIFGVNSMKQVNDEVACLAFVDGGEMADHAVVIGSFQMEDNFLMFDLVESNLGFSSTLYFIRTSCGNFNFTTSN</sequence>
<keyword evidence="7" id="KW-1185">Reference proteome</keyword>
<dbReference type="Proteomes" id="UP001141806">
    <property type="component" value="Unassembled WGS sequence"/>
</dbReference>
<dbReference type="InterPro" id="IPR032799">
    <property type="entry name" value="TAXi_C"/>
</dbReference>
<feature type="active site" evidence="3">
    <location>
        <position position="270"/>
    </location>
</feature>
<evidence type="ECO:0000256" key="1">
    <source>
        <dbReference type="ARBA" id="ARBA00007447"/>
    </source>
</evidence>